<evidence type="ECO:0000256" key="1">
    <source>
        <dbReference type="ARBA" id="ARBA00001974"/>
    </source>
</evidence>
<dbReference type="PRINTS" id="PR00420">
    <property type="entry name" value="RNGMNOXGNASE"/>
</dbReference>
<dbReference type="InterPro" id="IPR002938">
    <property type="entry name" value="FAD-bd"/>
</dbReference>
<accession>A0A9P7DEP9</accession>
<keyword evidence="3" id="KW-0274">FAD</keyword>
<dbReference type="AlphaFoldDB" id="A0A9P7DEP9"/>
<evidence type="ECO:0000259" key="5">
    <source>
        <dbReference type="Pfam" id="PF01494"/>
    </source>
</evidence>
<keyword evidence="4" id="KW-0560">Oxidoreductase</keyword>
<organism evidence="6 7">
    <name type="scientific">Suillus plorans</name>
    <dbReference type="NCBI Taxonomy" id="116603"/>
    <lineage>
        <taxon>Eukaryota</taxon>
        <taxon>Fungi</taxon>
        <taxon>Dikarya</taxon>
        <taxon>Basidiomycota</taxon>
        <taxon>Agaricomycotina</taxon>
        <taxon>Agaricomycetes</taxon>
        <taxon>Agaricomycetidae</taxon>
        <taxon>Boletales</taxon>
        <taxon>Suillineae</taxon>
        <taxon>Suillaceae</taxon>
        <taxon>Suillus</taxon>
    </lineage>
</organism>
<dbReference type="GeneID" id="64592982"/>
<keyword evidence="2" id="KW-0285">Flavoprotein</keyword>
<evidence type="ECO:0000256" key="4">
    <source>
        <dbReference type="ARBA" id="ARBA00023002"/>
    </source>
</evidence>
<keyword evidence="7" id="KW-1185">Reference proteome</keyword>
<dbReference type="PANTHER" id="PTHR43004">
    <property type="entry name" value="TRK SYSTEM POTASSIUM UPTAKE PROTEIN"/>
    <property type="match status" value="1"/>
</dbReference>
<evidence type="ECO:0000256" key="2">
    <source>
        <dbReference type="ARBA" id="ARBA00022630"/>
    </source>
</evidence>
<feature type="domain" description="FAD-binding" evidence="5">
    <location>
        <begin position="310"/>
        <end position="377"/>
    </location>
</feature>
<sequence>MEDSILFFMTMSLPENTTVLIVGAGPAGLTAALSLAYHGCRDFVIADATVEGKNASRAYSINSATVEALASINAADGLLSQAIKAKSIRIASRGSQIFEAKFDPLKKYPAYPYPLVTPQNVTELALGQKLKSLGVKVQRPHRVVGMKQSEKDSRITDVSFEDGQIIRARYIIGADGARSSIRTIAGIGFCDPESPNLVSDVLSQMVAADVTFEPEPTGPLTLEGHLNGTVSSDSFFMLIPFGNRFNVELTRDGEPTTKSVFRVSCAIPVKNGEPPHAPPKEYIQDMIDTYGPACITSDSSLNRSPVKIDQLFWSARFRTHSAIADRTFTRLGAAIVLVGDAAHVHSPAGGQGMNLAIRDAIFLAEAVTKHIQASAEDPDVDDTILQEIAKARHARALETIDFTKKLLKLASLGYDPYAWWMPFSWASIRDLTLRILGRFDFVQSSVAWGMSGLGRR</sequence>
<dbReference type="GO" id="GO:0016709">
    <property type="term" value="F:oxidoreductase activity, acting on paired donors, with incorporation or reduction of molecular oxygen, NAD(P)H as one donor, and incorporation of one atom of oxygen"/>
    <property type="evidence" value="ECO:0007669"/>
    <property type="project" value="UniProtKB-ARBA"/>
</dbReference>
<comment type="cofactor">
    <cofactor evidence="1">
        <name>FAD</name>
        <dbReference type="ChEBI" id="CHEBI:57692"/>
    </cofactor>
</comment>
<evidence type="ECO:0000313" key="6">
    <source>
        <dbReference type="EMBL" id="KAG1789856.1"/>
    </source>
</evidence>
<dbReference type="EMBL" id="JABBWE010000055">
    <property type="protein sequence ID" value="KAG1789856.1"/>
    <property type="molecule type" value="Genomic_DNA"/>
</dbReference>
<reference evidence="6" key="1">
    <citation type="journal article" date="2020" name="New Phytol.">
        <title>Comparative genomics reveals dynamic genome evolution in host specialist ectomycorrhizal fungi.</title>
        <authorList>
            <person name="Lofgren L.A."/>
            <person name="Nguyen N.H."/>
            <person name="Vilgalys R."/>
            <person name="Ruytinx J."/>
            <person name="Liao H.L."/>
            <person name="Branco S."/>
            <person name="Kuo A."/>
            <person name="LaButti K."/>
            <person name="Lipzen A."/>
            <person name="Andreopoulos W."/>
            <person name="Pangilinan J."/>
            <person name="Riley R."/>
            <person name="Hundley H."/>
            <person name="Na H."/>
            <person name="Barry K."/>
            <person name="Grigoriev I.V."/>
            <person name="Stajich J.E."/>
            <person name="Kennedy P.G."/>
        </authorList>
    </citation>
    <scope>NUCLEOTIDE SEQUENCE</scope>
    <source>
        <strain evidence="6">S12</strain>
    </source>
</reference>
<feature type="domain" description="FAD-binding" evidence="5">
    <location>
        <begin position="17"/>
        <end position="246"/>
    </location>
</feature>
<evidence type="ECO:0000256" key="3">
    <source>
        <dbReference type="ARBA" id="ARBA00022827"/>
    </source>
</evidence>
<name>A0A9P7DEP9_9AGAM</name>
<dbReference type="Gene3D" id="3.50.50.60">
    <property type="entry name" value="FAD/NAD(P)-binding domain"/>
    <property type="match status" value="2"/>
</dbReference>
<dbReference type="SUPFAM" id="SSF51905">
    <property type="entry name" value="FAD/NAD(P)-binding domain"/>
    <property type="match status" value="1"/>
</dbReference>
<protein>
    <recommendedName>
        <fullName evidence="5">FAD-binding domain-containing protein</fullName>
    </recommendedName>
</protein>
<dbReference type="Proteomes" id="UP000719766">
    <property type="component" value="Unassembled WGS sequence"/>
</dbReference>
<dbReference type="RefSeq" id="XP_041156875.1">
    <property type="nucleotide sequence ID" value="XM_041299218.1"/>
</dbReference>
<dbReference type="OrthoDB" id="10016252at2759"/>
<dbReference type="InterPro" id="IPR036188">
    <property type="entry name" value="FAD/NAD-bd_sf"/>
</dbReference>
<gene>
    <name evidence="6" type="ORF">HD556DRAFT_1274799</name>
</gene>
<proteinExistence type="predicted"/>
<comment type="caution">
    <text evidence="6">The sequence shown here is derived from an EMBL/GenBank/DDBJ whole genome shotgun (WGS) entry which is preliminary data.</text>
</comment>
<evidence type="ECO:0000313" key="7">
    <source>
        <dbReference type="Proteomes" id="UP000719766"/>
    </source>
</evidence>
<dbReference type="GO" id="GO:0071949">
    <property type="term" value="F:FAD binding"/>
    <property type="evidence" value="ECO:0007669"/>
    <property type="project" value="InterPro"/>
</dbReference>
<dbReference type="Pfam" id="PF01494">
    <property type="entry name" value="FAD_binding_3"/>
    <property type="match status" value="2"/>
</dbReference>
<dbReference type="PANTHER" id="PTHR43004:SF19">
    <property type="entry name" value="BINDING MONOOXYGENASE, PUTATIVE (JCVI)-RELATED"/>
    <property type="match status" value="1"/>
</dbReference>
<dbReference type="InterPro" id="IPR050641">
    <property type="entry name" value="RIFMO-like"/>
</dbReference>